<name>A0ABU9KDJ1_9BACI</name>
<dbReference type="EMBL" id="JBBYAF010000045">
    <property type="protein sequence ID" value="MEL3974186.1"/>
    <property type="molecule type" value="Genomic_DNA"/>
</dbReference>
<dbReference type="Pfam" id="PF14493">
    <property type="entry name" value="HTH_40"/>
    <property type="match status" value="1"/>
</dbReference>
<feature type="domain" description="Helicase Helix-turn-helix" evidence="1">
    <location>
        <begin position="192"/>
        <end position="279"/>
    </location>
</feature>
<sequence>MNKLADGKFIIVNEESKAEVTEKGEEVLKQFKMTAFFPHHMNGLVYGDRAFVCWRRLNLLVQVLSNMNHKETSYFPVQRGKNVQEWIKKFVRGVPDKDQLARSLFKELHGVFSEMKGKDPSLLVFRLTGYQDYGLTEVQAAEKLNLHGEEYRFRFLDFLHGLLVRIDQQKGKYPILFSLSEVSQQQRDLTLSTAKTFDLYEQGYSISEISRIRKLKVNTIEDHFIEIILTKEHFDTECFILSDDLHKATSVIAQLGTKRLKPIKERLPDLTYFQIRIAIAKAGGRNESPT</sequence>
<evidence type="ECO:0000259" key="1">
    <source>
        <dbReference type="Pfam" id="PF14493"/>
    </source>
</evidence>
<organism evidence="2 3">
    <name type="scientific">Rossellomorea oryzaecorticis</name>
    <dbReference type="NCBI Taxonomy" id="1396505"/>
    <lineage>
        <taxon>Bacteria</taxon>
        <taxon>Bacillati</taxon>
        <taxon>Bacillota</taxon>
        <taxon>Bacilli</taxon>
        <taxon>Bacillales</taxon>
        <taxon>Bacillaceae</taxon>
        <taxon>Rossellomorea</taxon>
    </lineage>
</organism>
<proteinExistence type="predicted"/>
<keyword evidence="3" id="KW-1185">Reference proteome</keyword>
<evidence type="ECO:0000313" key="3">
    <source>
        <dbReference type="Proteomes" id="UP001389717"/>
    </source>
</evidence>
<dbReference type="Proteomes" id="UP001389717">
    <property type="component" value="Unassembled WGS sequence"/>
</dbReference>
<protein>
    <submittedName>
        <fullName evidence="2">Helix-turn-helix domain-containing protein</fullName>
    </submittedName>
</protein>
<accession>A0ABU9KDJ1</accession>
<comment type="caution">
    <text evidence="2">The sequence shown here is derived from an EMBL/GenBank/DDBJ whole genome shotgun (WGS) entry which is preliminary data.</text>
</comment>
<evidence type="ECO:0000313" key="2">
    <source>
        <dbReference type="EMBL" id="MEL3974186.1"/>
    </source>
</evidence>
<dbReference type="InterPro" id="IPR029491">
    <property type="entry name" value="Helicase_HTH"/>
</dbReference>
<gene>
    <name evidence="2" type="ORF">AAEO50_18020</name>
</gene>
<reference evidence="2 3" key="1">
    <citation type="submission" date="2024-04" db="EMBL/GenBank/DDBJ databases">
        <title>Bacillus oryzaecorticis sp. nov., a moderately halophilic bacterium isolated from rice husks.</title>
        <authorList>
            <person name="Zhu H.-S."/>
        </authorList>
    </citation>
    <scope>NUCLEOTIDE SEQUENCE [LARGE SCALE GENOMIC DNA]</scope>
    <source>
        <strain evidence="2 3">ZC255</strain>
    </source>
</reference>